<organism evidence="2 3">
    <name type="scientific">Rhizoctonia solani</name>
    <dbReference type="NCBI Taxonomy" id="456999"/>
    <lineage>
        <taxon>Eukaryota</taxon>
        <taxon>Fungi</taxon>
        <taxon>Dikarya</taxon>
        <taxon>Basidiomycota</taxon>
        <taxon>Agaricomycotina</taxon>
        <taxon>Agaricomycetes</taxon>
        <taxon>Cantharellales</taxon>
        <taxon>Ceratobasidiaceae</taxon>
        <taxon>Rhizoctonia</taxon>
    </lineage>
</organism>
<reference evidence="2" key="1">
    <citation type="submission" date="2020-09" db="EMBL/GenBank/DDBJ databases">
        <title>Comparative genome analyses of four rice-infecting Rhizoctonia solani isolates reveal extensive enrichment of homogalacturonan modification genes.</title>
        <authorList>
            <person name="Lee D.-Y."/>
            <person name="Jeon J."/>
            <person name="Kim K.-T."/>
            <person name="Cheong K."/>
            <person name="Song H."/>
            <person name="Choi G."/>
            <person name="Ko J."/>
            <person name="Opiyo S.O."/>
            <person name="Zuo S."/>
            <person name="Madhav S."/>
            <person name="Lee Y.-H."/>
            <person name="Wang G.-L."/>
        </authorList>
    </citation>
    <scope>NUCLEOTIDE SEQUENCE</scope>
    <source>
        <strain evidence="2">AG1-IA WGL</strain>
    </source>
</reference>
<name>A0A8H7HU80_9AGAM</name>
<feature type="compositionally biased region" description="Acidic residues" evidence="1">
    <location>
        <begin position="242"/>
        <end position="252"/>
    </location>
</feature>
<accession>A0A8H7HU80</accession>
<dbReference type="OrthoDB" id="3142872at2759"/>
<dbReference type="AlphaFoldDB" id="A0A8H7HU80"/>
<gene>
    <name evidence="2" type="ORF">RHS03_04740</name>
</gene>
<feature type="non-terminal residue" evidence="2">
    <location>
        <position position="286"/>
    </location>
</feature>
<feature type="region of interest" description="Disordered" evidence="1">
    <location>
        <begin position="236"/>
        <end position="286"/>
    </location>
</feature>
<sequence>MTSHQPENTVPVYARRGNFAYPCEAMHKKEKRLDDFSHAGLRSGQLRRYVSSNGRLYFAFLVASRELSELIAMGNNTHNDFEVVIVLQCISLAKPKFSYYFVDHDHRRVSNESILMNDKTDISSDTKRSVADYWEHLVMFSTHHLCTPADYNLARTLLYGFQSQPSSSTMRNDGISDEAEILYDLLSRFDPIKIDTHATVMKRILADPPAPKTRDSIATWPGSTILRSLRGLARPYGHHEEDHDDFDEDYGEEGVHPLVHSDLPETGALPNDFGSQGMQERQSFRS</sequence>
<evidence type="ECO:0000313" key="3">
    <source>
        <dbReference type="Proteomes" id="UP000602905"/>
    </source>
</evidence>
<feature type="compositionally biased region" description="Polar residues" evidence="1">
    <location>
        <begin position="273"/>
        <end position="286"/>
    </location>
</feature>
<evidence type="ECO:0000256" key="1">
    <source>
        <dbReference type="SAM" id="MobiDB-lite"/>
    </source>
</evidence>
<proteinExistence type="predicted"/>
<evidence type="ECO:0000313" key="2">
    <source>
        <dbReference type="EMBL" id="KAF8706850.1"/>
    </source>
</evidence>
<protein>
    <submittedName>
        <fullName evidence="2">Uncharacterized protein</fullName>
    </submittedName>
</protein>
<comment type="caution">
    <text evidence="2">The sequence shown here is derived from an EMBL/GenBank/DDBJ whole genome shotgun (WGS) entry which is preliminary data.</text>
</comment>
<dbReference type="Proteomes" id="UP000602905">
    <property type="component" value="Unassembled WGS sequence"/>
</dbReference>
<dbReference type="EMBL" id="JACYCD010000051">
    <property type="protein sequence ID" value="KAF8706850.1"/>
    <property type="molecule type" value="Genomic_DNA"/>
</dbReference>